<evidence type="ECO:0000256" key="1">
    <source>
        <dbReference type="ARBA" id="ARBA00004123"/>
    </source>
</evidence>
<evidence type="ECO:0000256" key="2">
    <source>
        <dbReference type="ARBA" id="ARBA00006374"/>
    </source>
</evidence>
<dbReference type="OrthoDB" id="2019504at2759"/>
<dbReference type="GO" id="GO:0006364">
    <property type="term" value="P:rRNA processing"/>
    <property type="evidence" value="ECO:0007669"/>
    <property type="project" value="UniProtKB-KW"/>
</dbReference>
<dbReference type="PANTHER" id="PTHR13026">
    <property type="entry name" value="NNP-1 PROTEIN NOVEL NUCLEAR PROTEIN 1 NOP52"/>
    <property type="match status" value="1"/>
</dbReference>
<protein>
    <submittedName>
        <fullName evidence="5">Ribosomal RNA processing protein 1-like protein</fullName>
    </submittedName>
</protein>
<comment type="subcellular location">
    <subcellularLocation>
        <location evidence="1">Nucleus</location>
    </subcellularLocation>
</comment>
<dbReference type="InterPro" id="IPR010301">
    <property type="entry name" value="RRP1"/>
</dbReference>
<dbReference type="GO" id="GO:0005634">
    <property type="term" value="C:nucleus"/>
    <property type="evidence" value="ECO:0007669"/>
    <property type="project" value="UniProtKB-SubCell"/>
</dbReference>
<dbReference type="Pfam" id="PF05997">
    <property type="entry name" value="Nop52"/>
    <property type="match status" value="1"/>
</dbReference>
<reference evidence="5" key="1">
    <citation type="journal article" date="2016" name="Mol. Ecol. Resour.">
        <title>Evaluation of the impact of RNA preservation methods of spiders for de novo transcriptome assembly.</title>
        <authorList>
            <person name="Kono N."/>
            <person name="Nakamura H."/>
            <person name="Ito Y."/>
            <person name="Tomita M."/>
            <person name="Arakawa K."/>
        </authorList>
    </citation>
    <scope>NUCLEOTIDE SEQUENCE</scope>
    <source>
        <tissue evidence="5">Whole body</tissue>
    </source>
</reference>
<keyword evidence="3" id="KW-0698">rRNA processing</keyword>
<organism evidence="5">
    <name type="scientific">Parasteatoda tepidariorum</name>
    <name type="common">Common house spider</name>
    <name type="synonym">Achaearanea tepidariorum</name>
    <dbReference type="NCBI Taxonomy" id="114398"/>
    <lineage>
        <taxon>Eukaryota</taxon>
        <taxon>Metazoa</taxon>
        <taxon>Ecdysozoa</taxon>
        <taxon>Arthropoda</taxon>
        <taxon>Chelicerata</taxon>
        <taxon>Arachnida</taxon>
        <taxon>Araneae</taxon>
        <taxon>Araneomorphae</taxon>
        <taxon>Entelegynae</taxon>
        <taxon>Araneoidea</taxon>
        <taxon>Theridiidae</taxon>
        <taxon>Parasteatoda</taxon>
    </lineage>
</organism>
<dbReference type="PANTHER" id="PTHR13026:SF0">
    <property type="entry name" value="RIBOSOMAL RNA PROCESSING 1B"/>
    <property type="match status" value="1"/>
</dbReference>
<dbReference type="GO" id="GO:0030688">
    <property type="term" value="C:preribosome, small subunit precursor"/>
    <property type="evidence" value="ECO:0007669"/>
    <property type="project" value="InterPro"/>
</dbReference>
<accession>A0A2L2Y5N4</accession>
<evidence type="ECO:0000313" key="5">
    <source>
        <dbReference type="EMBL" id="LAA03496.1"/>
    </source>
</evidence>
<proteinExistence type="evidence at transcript level"/>
<dbReference type="AlphaFoldDB" id="A0A2L2Y5N4"/>
<comment type="similarity">
    <text evidence="2">Belongs to the RRP1 family.</text>
</comment>
<name>A0A2L2Y5N4_PARTP</name>
<evidence type="ECO:0000256" key="4">
    <source>
        <dbReference type="ARBA" id="ARBA00023242"/>
    </source>
</evidence>
<evidence type="ECO:0000256" key="3">
    <source>
        <dbReference type="ARBA" id="ARBA00022552"/>
    </source>
</evidence>
<keyword evidence="4" id="KW-0539">Nucleus</keyword>
<sequence length="231" mass="27038">MAREWFTIDRYRLEKFMMLVRKFLGESFVFLKNKKWDVELIKQFKKVMKKTVINTAPESAPLGLKIHIAEIYTEELAKVGADELSPETVKTFLVPFCNILCNSEEPSLVKTIAKEVFIYFINQDAETDEFEEFPILKFDVDVIQNLLMKYANKPDLKRKNMKVIYDVVKQFEDYKNGISQEDRLFADQGPARKLRKRAIEKAALALVEEEMAEKAEKSVKKRKKIQNVIDL</sequence>
<dbReference type="EMBL" id="IAAA01017090">
    <property type="protein sequence ID" value="LAA03496.1"/>
    <property type="molecule type" value="mRNA"/>
</dbReference>